<proteinExistence type="predicted"/>
<evidence type="ECO:0000313" key="1">
    <source>
        <dbReference type="EMBL" id="KAG5602303.1"/>
    </source>
</evidence>
<evidence type="ECO:0000313" key="2">
    <source>
        <dbReference type="Proteomes" id="UP000824120"/>
    </source>
</evidence>
<reference evidence="1 2" key="1">
    <citation type="submission" date="2020-09" db="EMBL/GenBank/DDBJ databases">
        <title>De no assembly of potato wild relative species, Solanum commersonii.</title>
        <authorList>
            <person name="Cho K."/>
        </authorList>
    </citation>
    <scope>NUCLEOTIDE SEQUENCE [LARGE SCALE GENOMIC DNA]</scope>
    <source>
        <strain evidence="1">LZ3.2</strain>
        <tissue evidence="1">Leaf</tissue>
    </source>
</reference>
<comment type="caution">
    <text evidence="1">The sequence shown here is derived from an EMBL/GenBank/DDBJ whole genome shotgun (WGS) entry which is preliminary data.</text>
</comment>
<dbReference type="InterPro" id="IPR007750">
    <property type="entry name" value="DUF674"/>
</dbReference>
<name>A0A9J5YRA5_SOLCO</name>
<protein>
    <submittedName>
        <fullName evidence="1">Uncharacterized protein</fullName>
    </submittedName>
</protein>
<dbReference type="OrthoDB" id="1299777at2759"/>
<accession>A0A9J5YRA5</accession>
<gene>
    <name evidence="1" type="ORF">H5410_033673</name>
</gene>
<dbReference type="Proteomes" id="UP000824120">
    <property type="component" value="Chromosome 6"/>
</dbReference>
<dbReference type="AlphaFoldDB" id="A0A9J5YRA5"/>
<dbReference type="PANTHER" id="PTHR33103">
    <property type="entry name" value="OS01G0153900 PROTEIN"/>
    <property type="match status" value="1"/>
</dbReference>
<dbReference type="PANTHER" id="PTHR33103:SF108">
    <property type="entry name" value="DUF674 DOMAIN-CONTAINING PROTEIN"/>
    <property type="match status" value="1"/>
</dbReference>
<sequence>MTFRHKRHLNYICASAYVCGSTISTYVTDVPNSLCPNCGNRMSRKLTYLTQEPVGTTGTGFVKEALKYMVMDDLVVKPLSIYFNAKDVGSLQEKVVNLGMEEALKLLKASFESKTVLTSVFLSSAKQKRASCVELAENKLLDMRELIGLSCALLINLTTPS</sequence>
<keyword evidence="2" id="KW-1185">Reference proteome</keyword>
<organism evidence="1 2">
    <name type="scientific">Solanum commersonii</name>
    <name type="common">Commerson's wild potato</name>
    <name type="synonym">Commerson's nightshade</name>
    <dbReference type="NCBI Taxonomy" id="4109"/>
    <lineage>
        <taxon>Eukaryota</taxon>
        <taxon>Viridiplantae</taxon>
        <taxon>Streptophyta</taxon>
        <taxon>Embryophyta</taxon>
        <taxon>Tracheophyta</taxon>
        <taxon>Spermatophyta</taxon>
        <taxon>Magnoliopsida</taxon>
        <taxon>eudicotyledons</taxon>
        <taxon>Gunneridae</taxon>
        <taxon>Pentapetalae</taxon>
        <taxon>asterids</taxon>
        <taxon>lamiids</taxon>
        <taxon>Solanales</taxon>
        <taxon>Solanaceae</taxon>
        <taxon>Solanoideae</taxon>
        <taxon>Solaneae</taxon>
        <taxon>Solanum</taxon>
    </lineage>
</organism>
<dbReference type="Pfam" id="PF05056">
    <property type="entry name" value="DUF674"/>
    <property type="match status" value="1"/>
</dbReference>
<dbReference type="EMBL" id="JACXVP010000006">
    <property type="protein sequence ID" value="KAG5602303.1"/>
    <property type="molecule type" value="Genomic_DNA"/>
</dbReference>